<comment type="caution">
    <text evidence="2">The sequence shown here is derived from an EMBL/GenBank/DDBJ whole genome shotgun (WGS) entry which is preliminary data.</text>
</comment>
<gene>
    <name evidence="2" type="ORF">IWT30_01645</name>
</gene>
<evidence type="ECO:0000313" key="3">
    <source>
        <dbReference type="Proteomes" id="UP000198374"/>
    </source>
</evidence>
<dbReference type="GO" id="GO:0016887">
    <property type="term" value="F:ATP hydrolysis activity"/>
    <property type="evidence" value="ECO:0007669"/>
    <property type="project" value="InterPro"/>
</dbReference>
<dbReference type="InterPro" id="IPR011704">
    <property type="entry name" value="ATPase_dyneun-rel_AAA"/>
</dbReference>
<sequence>MLSFQELITAIPVILDAGNVPAIVGEAGIGKSALVQEVAEKMAAKLFTTVVSLSEKGDLAIPVPPMTDSAFVKTSQYGELADVKFGYTHTLIEIIQWAEAHPEQPIIWFLDEFNRGTQAVQSELMNLVLQRKINSLRLPAQVHMVLAENPDATMTGFETSDYGVTVGDAAINDRTVRLVMRADAHDWLKWAQSKGNIIGSVRRYIEENPQQLAPKEHDDDLYPTPRAWQRVSTNLQALSRLPADQQQQLRLDLLEGDLGVTVGQSFETFTRQHRVGLSAKEIYAGKKLAPKVMQTFNEAGTDQQQSIMNSLIQQVDTYPLTDDSHASRFTLLLNLMPVDGQFAVALKLAEVADLLEQLYQTAPKYPHVKQLYDQLTAIGLKNNVH</sequence>
<dbReference type="Proteomes" id="UP000198374">
    <property type="component" value="Unassembled WGS sequence"/>
</dbReference>
<reference evidence="2 3" key="1">
    <citation type="submission" date="2015-11" db="EMBL/GenBank/DDBJ databases">
        <title>Draft genome sequences of new species of the genus Lactobacillus isolated from orchardgrass silage.</title>
        <authorList>
            <person name="Tohno M."/>
            <person name="Tanizawa Y."/>
            <person name="Arita M."/>
        </authorList>
    </citation>
    <scope>NUCLEOTIDE SEQUENCE [LARGE SCALE GENOMIC DNA]</scope>
    <source>
        <strain evidence="2 3">IWT30</strain>
    </source>
</reference>
<evidence type="ECO:0000259" key="1">
    <source>
        <dbReference type="Pfam" id="PF07728"/>
    </source>
</evidence>
<accession>A0A1Z5IDC4</accession>
<proteinExistence type="predicted"/>
<organism evidence="2 3">
    <name type="scientific">Secundilactobacillus mixtipabuli</name>
    <dbReference type="NCBI Taxonomy" id="1435342"/>
    <lineage>
        <taxon>Bacteria</taxon>
        <taxon>Bacillati</taxon>
        <taxon>Bacillota</taxon>
        <taxon>Bacilli</taxon>
        <taxon>Lactobacillales</taxon>
        <taxon>Lactobacillaceae</taxon>
        <taxon>Secundilactobacillus</taxon>
    </lineage>
</organism>
<dbReference type="EMBL" id="BCMF01000007">
    <property type="protein sequence ID" value="GAW99675.1"/>
    <property type="molecule type" value="Genomic_DNA"/>
</dbReference>
<dbReference type="GO" id="GO:0005524">
    <property type="term" value="F:ATP binding"/>
    <property type="evidence" value="ECO:0007669"/>
    <property type="project" value="InterPro"/>
</dbReference>
<dbReference type="Pfam" id="PF07728">
    <property type="entry name" value="AAA_5"/>
    <property type="match status" value="1"/>
</dbReference>
<feature type="domain" description="ATPase dynein-related AAA" evidence="1">
    <location>
        <begin position="23"/>
        <end position="134"/>
    </location>
</feature>
<protein>
    <submittedName>
        <fullName evidence="2">ATPase</fullName>
    </submittedName>
</protein>
<evidence type="ECO:0000313" key="2">
    <source>
        <dbReference type="EMBL" id="GAW99675.1"/>
    </source>
</evidence>
<dbReference type="SUPFAM" id="SSF52540">
    <property type="entry name" value="P-loop containing nucleoside triphosphate hydrolases"/>
    <property type="match status" value="1"/>
</dbReference>
<dbReference type="RefSeq" id="WP_089109473.1">
    <property type="nucleotide sequence ID" value="NZ_BCMF01000007.1"/>
</dbReference>
<dbReference type="OrthoDB" id="40849at2"/>
<dbReference type="AlphaFoldDB" id="A0A1Z5IDC4"/>
<dbReference type="InterPro" id="IPR027417">
    <property type="entry name" value="P-loop_NTPase"/>
</dbReference>
<dbReference type="Gene3D" id="3.40.50.300">
    <property type="entry name" value="P-loop containing nucleotide triphosphate hydrolases"/>
    <property type="match status" value="1"/>
</dbReference>
<keyword evidence="3" id="KW-1185">Reference proteome</keyword>
<name>A0A1Z5IDC4_9LACO</name>